<dbReference type="Gene3D" id="3.40.50.150">
    <property type="entry name" value="Vaccinia Virus protein VP39"/>
    <property type="match status" value="1"/>
</dbReference>
<dbReference type="PROSITE" id="PS01131">
    <property type="entry name" value="RRNA_A_DIMETH"/>
    <property type="match status" value="1"/>
</dbReference>
<dbReference type="Gene3D" id="2.70.160.11">
    <property type="entry name" value="Hnrnp arginine n-methyltransferase1"/>
    <property type="match status" value="2"/>
</dbReference>
<name>A0AA35WWD9_GEOBA</name>
<dbReference type="GO" id="GO:0016274">
    <property type="term" value="F:protein-arginine N-methyltransferase activity"/>
    <property type="evidence" value="ECO:0007669"/>
    <property type="project" value="InterPro"/>
</dbReference>
<evidence type="ECO:0000256" key="1">
    <source>
        <dbReference type="ARBA" id="ARBA00022603"/>
    </source>
</evidence>
<evidence type="ECO:0000256" key="5">
    <source>
        <dbReference type="SAM" id="MobiDB-lite"/>
    </source>
</evidence>
<dbReference type="InterPro" id="IPR055135">
    <property type="entry name" value="PRMT_dom"/>
</dbReference>
<dbReference type="GO" id="GO:0000179">
    <property type="term" value="F:rRNA (adenine-N6,N6-)-dimethyltransferase activity"/>
    <property type="evidence" value="ECO:0007669"/>
    <property type="project" value="InterPro"/>
</dbReference>
<reference evidence="7" key="1">
    <citation type="submission" date="2023-03" db="EMBL/GenBank/DDBJ databases">
        <authorList>
            <person name="Steffen K."/>
            <person name="Cardenas P."/>
        </authorList>
    </citation>
    <scope>NUCLEOTIDE SEQUENCE</scope>
</reference>
<evidence type="ECO:0000313" key="7">
    <source>
        <dbReference type="EMBL" id="CAI8029095.1"/>
    </source>
</evidence>
<dbReference type="CDD" id="cd02440">
    <property type="entry name" value="AdoMet_MTases"/>
    <property type="match status" value="1"/>
</dbReference>
<evidence type="ECO:0000256" key="3">
    <source>
        <dbReference type="ARBA" id="ARBA00022691"/>
    </source>
</evidence>
<dbReference type="SUPFAM" id="SSF53335">
    <property type="entry name" value="S-adenosyl-L-methionine-dependent methyltransferases"/>
    <property type="match status" value="2"/>
</dbReference>
<evidence type="ECO:0000313" key="8">
    <source>
        <dbReference type="Proteomes" id="UP001174909"/>
    </source>
</evidence>
<dbReference type="GO" id="GO:0042054">
    <property type="term" value="F:histone methyltransferase activity"/>
    <property type="evidence" value="ECO:0007669"/>
    <property type="project" value="TreeGrafter"/>
</dbReference>
<keyword evidence="1 4" id="KW-0489">Methyltransferase</keyword>
<dbReference type="GO" id="GO:0005634">
    <property type="term" value="C:nucleus"/>
    <property type="evidence" value="ECO:0007669"/>
    <property type="project" value="TreeGrafter"/>
</dbReference>
<keyword evidence="8" id="KW-1185">Reference proteome</keyword>
<comment type="caution">
    <text evidence="7">The sequence shown here is derived from an EMBL/GenBank/DDBJ whole genome shotgun (WGS) entry which is preliminary data.</text>
</comment>
<accession>A0AA35WWD9</accession>
<dbReference type="Proteomes" id="UP001174909">
    <property type="component" value="Unassembled WGS sequence"/>
</dbReference>
<dbReference type="EMBL" id="CASHTH010002381">
    <property type="protein sequence ID" value="CAI8029095.1"/>
    <property type="molecule type" value="Genomic_DNA"/>
</dbReference>
<dbReference type="PROSITE" id="PS51678">
    <property type="entry name" value="SAM_MT_PRMT"/>
    <property type="match status" value="1"/>
</dbReference>
<dbReference type="AlphaFoldDB" id="A0AA35WWD9"/>
<evidence type="ECO:0000256" key="4">
    <source>
        <dbReference type="PROSITE-ProRule" id="PRU01015"/>
    </source>
</evidence>
<feature type="domain" description="Protein arginine N-methyltransferase" evidence="6">
    <location>
        <begin position="780"/>
        <end position="875"/>
    </location>
</feature>
<dbReference type="PANTHER" id="PTHR11006">
    <property type="entry name" value="PROTEIN ARGININE N-METHYLTRANSFERASE"/>
    <property type="match status" value="1"/>
</dbReference>
<feature type="region of interest" description="Disordered" evidence="5">
    <location>
        <begin position="581"/>
        <end position="611"/>
    </location>
</feature>
<dbReference type="Pfam" id="PF22528">
    <property type="entry name" value="PRMT_C"/>
    <property type="match status" value="1"/>
</dbReference>
<evidence type="ECO:0000259" key="6">
    <source>
        <dbReference type="Pfam" id="PF22528"/>
    </source>
</evidence>
<evidence type="ECO:0000256" key="2">
    <source>
        <dbReference type="ARBA" id="ARBA00022679"/>
    </source>
</evidence>
<dbReference type="PANTHER" id="PTHR11006:SF60">
    <property type="entry name" value="PROTEIN ARGININE N-METHYLTRANSFERASE 9"/>
    <property type="match status" value="1"/>
</dbReference>
<dbReference type="InterPro" id="IPR029063">
    <property type="entry name" value="SAM-dependent_MTases_sf"/>
</dbReference>
<sequence>MYRDPPRSDEDRRLFLAVLQSGLDHVIRTSPSLFPSLLQSLCPRFGLDEGVLLVLGKMFLRREMHAEAEYFLQKVLSEVNPVCLIARENLRMLYEMVVPRWHFHMLNDLVRNSSYSRAISEAIARIPDCSVLDIGSGTGLLSMLAVRSGASRVYACEMDATMATMSHDIIAANGMADRISIINKMSGDLEIPQDIPERVCLVVTETVDAGLLGEAIVRTIRGAWSRLLLPKQPSGSNEIARCGHVIPCGATVYLMAIECPYIARTSKLVSDEVGGLSFRGIALEGSCKGSSEGTEVGDKWTVEMSNGGRGGRAGERVGRVWRGERGRENSGLSKEPYTCERLSSIDGGYSELSRVHRALSLDFSDPEVPLSSVNLVVPMVRAGCLDAVATYYDLHLDPTITISTYPHDNQNCCWEQAVYPVTTSGDGCEGGGRISVAEGDTVHLTAICTDSLLHVMVTKIERGNMGRPASGSSTGKVNMDRPVSGSSVGKGNMDRPVSGSSVGKGNMGRPVSGSSTGKQDVACAVSGLSLGDVDCPISGSSSVHFVDRGAVFRLNDAGYHEVYSEAISHALRLLRESKSESESSDIAADPNNPNTTGVNCEVKSDDERSTDEDGDIAEIIAMDLSHELSIFGLMAANIGVDFVQIGRCHDIYTSLVEAVARKNGLQEKTSIKWAELESTFEPSLLWDIVLCDVVSPQGILRPMVFEEIGSVRECQSHSDTVILPGRVAVHSVAISSPDLRAQTTVLGSVPTLGLDIARFINKYQVIHYIDLDLSSLAHDRLTEDTELLSIDLILSRTHLSKYEEREVSVEVTSSGSLTGFLYWFSLHFPNGATISTAGSQHSGQLAGRHWHQAVFCLQEDVPLVKGQTLSLRALVSDSLLDLSLSRVQ</sequence>
<keyword evidence="3 4" id="KW-0949">S-adenosyl-L-methionine</keyword>
<proteinExistence type="predicted"/>
<organism evidence="7 8">
    <name type="scientific">Geodia barretti</name>
    <name type="common">Barrett's horny sponge</name>
    <dbReference type="NCBI Taxonomy" id="519541"/>
    <lineage>
        <taxon>Eukaryota</taxon>
        <taxon>Metazoa</taxon>
        <taxon>Porifera</taxon>
        <taxon>Demospongiae</taxon>
        <taxon>Heteroscleromorpha</taxon>
        <taxon>Tetractinellida</taxon>
        <taxon>Astrophorina</taxon>
        <taxon>Geodiidae</taxon>
        <taxon>Geodia</taxon>
    </lineage>
</organism>
<keyword evidence="2 4" id="KW-0808">Transferase</keyword>
<gene>
    <name evidence="7" type="ORF">GBAR_LOCUS16550</name>
</gene>
<dbReference type="InterPro" id="IPR020596">
    <property type="entry name" value="rRNA_Ade_Mease_Trfase_CS"/>
</dbReference>
<dbReference type="Pfam" id="PF06325">
    <property type="entry name" value="PrmA"/>
    <property type="match status" value="1"/>
</dbReference>
<dbReference type="InterPro" id="IPR025799">
    <property type="entry name" value="Arg_MeTrfase"/>
</dbReference>
<feature type="region of interest" description="Disordered" evidence="5">
    <location>
        <begin position="464"/>
        <end position="518"/>
    </location>
</feature>
<protein>
    <submittedName>
        <fullName evidence="7">Protein arginine N-methyltransferase 9</fullName>
    </submittedName>
</protein>